<evidence type="ECO:0000256" key="1">
    <source>
        <dbReference type="SAM" id="MobiDB-lite"/>
    </source>
</evidence>
<keyword evidence="4" id="KW-1185">Reference proteome</keyword>
<dbReference type="Proteomes" id="UP000593567">
    <property type="component" value="Unassembled WGS sequence"/>
</dbReference>
<evidence type="ECO:0000256" key="2">
    <source>
        <dbReference type="SAM" id="Phobius"/>
    </source>
</evidence>
<keyword evidence="2" id="KW-0472">Membrane</keyword>
<evidence type="ECO:0000313" key="4">
    <source>
        <dbReference type="Proteomes" id="UP000593567"/>
    </source>
</evidence>
<evidence type="ECO:0000313" key="3">
    <source>
        <dbReference type="EMBL" id="KAF6016714.1"/>
    </source>
</evidence>
<feature type="transmembrane region" description="Helical" evidence="2">
    <location>
        <begin position="39"/>
        <end position="63"/>
    </location>
</feature>
<reference evidence="3" key="1">
    <citation type="submission" date="2020-06" db="EMBL/GenBank/DDBJ databases">
        <title>Draft genome of Bugula neritina, a colonial animal packing powerful symbionts and potential medicines.</title>
        <authorList>
            <person name="Rayko M."/>
        </authorList>
    </citation>
    <scope>NUCLEOTIDE SEQUENCE [LARGE SCALE GENOMIC DNA]</scope>
    <source>
        <strain evidence="3">Kwan_BN1</strain>
    </source>
</reference>
<organism evidence="3 4">
    <name type="scientific">Bugula neritina</name>
    <name type="common">Brown bryozoan</name>
    <name type="synonym">Sertularia neritina</name>
    <dbReference type="NCBI Taxonomy" id="10212"/>
    <lineage>
        <taxon>Eukaryota</taxon>
        <taxon>Metazoa</taxon>
        <taxon>Spiralia</taxon>
        <taxon>Lophotrochozoa</taxon>
        <taxon>Bryozoa</taxon>
        <taxon>Gymnolaemata</taxon>
        <taxon>Cheilostomatida</taxon>
        <taxon>Flustrina</taxon>
        <taxon>Buguloidea</taxon>
        <taxon>Bugulidae</taxon>
        <taxon>Bugula</taxon>
    </lineage>
</organism>
<dbReference type="AlphaFoldDB" id="A0A7J7ITI5"/>
<sequence length="119" mass="12536">MSNSTTTTTTTTPTPATTTNKCVTPTTTLSKLLKKAQDINIGLTIAFPVVTISLAIALVITCFKWKGSQNAKNHTAESHELAEPNPQDSASRRVIVSGSTEASESLLDSNNGEANNTES</sequence>
<name>A0A7J7ITI5_BUGNE</name>
<feature type="region of interest" description="Disordered" evidence="1">
    <location>
        <begin position="72"/>
        <end position="119"/>
    </location>
</feature>
<feature type="compositionally biased region" description="Polar residues" evidence="1">
    <location>
        <begin position="97"/>
        <end position="119"/>
    </location>
</feature>
<keyword evidence="2" id="KW-0812">Transmembrane</keyword>
<gene>
    <name evidence="3" type="ORF">EB796_024979</name>
</gene>
<keyword evidence="2" id="KW-1133">Transmembrane helix</keyword>
<protein>
    <submittedName>
        <fullName evidence="3">Uncharacterized protein</fullName>
    </submittedName>
</protein>
<proteinExistence type="predicted"/>
<feature type="region of interest" description="Disordered" evidence="1">
    <location>
        <begin position="1"/>
        <end position="22"/>
    </location>
</feature>
<dbReference type="EMBL" id="VXIV02003484">
    <property type="protein sequence ID" value="KAF6016714.1"/>
    <property type="molecule type" value="Genomic_DNA"/>
</dbReference>
<comment type="caution">
    <text evidence="3">The sequence shown here is derived from an EMBL/GenBank/DDBJ whole genome shotgun (WGS) entry which is preliminary data.</text>
</comment>
<accession>A0A7J7ITI5</accession>